<organism evidence="2 3">
    <name type="scientific">Noviluteimonas lactosilytica</name>
    <dbReference type="NCBI Taxonomy" id="2888523"/>
    <lineage>
        <taxon>Bacteria</taxon>
        <taxon>Pseudomonadati</taxon>
        <taxon>Pseudomonadota</taxon>
        <taxon>Gammaproteobacteria</taxon>
        <taxon>Lysobacterales</taxon>
        <taxon>Lysobacteraceae</taxon>
        <taxon>Noviluteimonas</taxon>
    </lineage>
</organism>
<evidence type="ECO:0000256" key="1">
    <source>
        <dbReference type="SAM" id="SignalP"/>
    </source>
</evidence>
<feature type="chain" id="PRO_5045483153" description="UrcA family protein" evidence="1">
    <location>
        <begin position="22"/>
        <end position="104"/>
    </location>
</feature>
<keyword evidence="3" id="KW-1185">Reference proteome</keyword>
<protein>
    <recommendedName>
        <fullName evidence="4">UrcA family protein</fullName>
    </recommendedName>
</protein>
<accession>A0ABS8JJP4</accession>
<evidence type="ECO:0000313" key="2">
    <source>
        <dbReference type="EMBL" id="MCC8363824.1"/>
    </source>
</evidence>
<gene>
    <name evidence="2" type="ORF">LK996_12145</name>
</gene>
<evidence type="ECO:0008006" key="4">
    <source>
        <dbReference type="Google" id="ProtNLM"/>
    </source>
</evidence>
<comment type="caution">
    <text evidence="2">The sequence shown here is derived from an EMBL/GenBank/DDBJ whole genome shotgun (WGS) entry which is preliminary data.</text>
</comment>
<feature type="signal peptide" evidence="1">
    <location>
        <begin position="1"/>
        <end position="21"/>
    </location>
</feature>
<evidence type="ECO:0000313" key="3">
    <source>
        <dbReference type="Proteomes" id="UP001165293"/>
    </source>
</evidence>
<sequence>MRIAQVVALSLVVFASGSALAQEALTAIEVKAEESQRTMTISCVDPAQPSLKDVEQVLAVSDPAQANGLRDKLMEAAAEACTKQVPKILVSRTGNGKITWKPLQ</sequence>
<proteinExistence type="predicted"/>
<name>A0ABS8JJP4_9GAMM</name>
<dbReference type="Proteomes" id="UP001165293">
    <property type="component" value="Unassembled WGS sequence"/>
</dbReference>
<keyword evidence="1" id="KW-0732">Signal</keyword>
<reference evidence="2" key="1">
    <citation type="submission" date="2021-10" db="EMBL/GenBank/DDBJ databases">
        <authorList>
            <person name="Lyu M."/>
            <person name="Wang X."/>
            <person name="Meng X."/>
            <person name="Xu K."/>
        </authorList>
    </citation>
    <scope>NUCLEOTIDE SEQUENCE</scope>
    <source>
        <strain evidence="2">A6</strain>
    </source>
</reference>
<dbReference type="RefSeq" id="WP_230527628.1">
    <property type="nucleotide sequence ID" value="NZ_JAJGAK010000003.1"/>
</dbReference>
<dbReference type="EMBL" id="JAJGAK010000003">
    <property type="protein sequence ID" value="MCC8363824.1"/>
    <property type="molecule type" value="Genomic_DNA"/>
</dbReference>